<keyword evidence="3" id="KW-1185">Reference proteome</keyword>
<sequence length="191" mass="21776">MILEAVEDDDLVEIDLPEQLAILKRVSQSCTQDTMAIRANVNKWGEYANAIHRACMEKDVGSPHISGSVPVMLTSVDDLGNKDKELDDEIELQGECVKMKRAQVEESKQQTEHYRARVQSWGHECTQADKSYKDGWASRTHSRLASANRVSRSMGGHRHYSSRNRRGCCERHKIRFRAMGHPPLSWFHSIS</sequence>
<evidence type="ECO:0000256" key="1">
    <source>
        <dbReference type="SAM" id="MobiDB-lite"/>
    </source>
</evidence>
<dbReference type="EMBL" id="DF977469">
    <property type="protein sequence ID" value="GAW26200.1"/>
    <property type="molecule type" value="Genomic_DNA"/>
</dbReference>
<proteinExistence type="predicted"/>
<feature type="region of interest" description="Disordered" evidence="1">
    <location>
        <begin position="143"/>
        <end position="164"/>
    </location>
</feature>
<organism evidence="2">
    <name type="scientific">Rosellinia necatrix</name>
    <name type="common">White root-rot fungus</name>
    <dbReference type="NCBI Taxonomy" id="77044"/>
    <lineage>
        <taxon>Eukaryota</taxon>
        <taxon>Fungi</taxon>
        <taxon>Dikarya</taxon>
        <taxon>Ascomycota</taxon>
        <taxon>Pezizomycotina</taxon>
        <taxon>Sordariomycetes</taxon>
        <taxon>Xylariomycetidae</taxon>
        <taxon>Xylariales</taxon>
        <taxon>Xylariaceae</taxon>
        <taxon>Rosellinia</taxon>
    </lineage>
</organism>
<accession>A0A1S8A902</accession>
<name>A0A1S8A902_ROSNE</name>
<protein>
    <submittedName>
        <fullName evidence="2">Uncharacterized protein</fullName>
    </submittedName>
</protein>
<dbReference type="Proteomes" id="UP000054516">
    <property type="component" value="Unassembled WGS sequence"/>
</dbReference>
<dbReference type="STRING" id="77044.A0A1S8A902"/>
<gene>
    <name evidence="2" type="ORF">SAMD00023353_2400520</name>
</gene>
<evidence type="ECO:0000313" key="3">
    <source>
        <dbReference type="Proteomes" id="UP000054516"/>
    </source>
</evidence>
<dbReference type="AlphaFoldDB" id="A0A1S8A902"/>
<evidence type="ECO:0000313" key="2">
    <source>
        <dbReference type="EMBL" id="GAW26200.1"/>
    </source>
</evidence>
<feature type="compositionally biased region" description="Basic residues" evidence="1">
    <location>
        <begin position="155"/>
        <end position="164"/>
    </location>
</feature>
<reference evidence="2" key="1">
    <citation type="submission" date="2016-03" db="EMBL/GenBank/DDBJ databases">
        <title>Draft genome sequence of Rosellinia necatrix.</title>
        <authorList>
            <person name="Kanematsu S."/>
        </authorList>
    </citation>
    <scope>NUCLEOTIDE SEQUENCE [LARGE SCALE GENOMIC DNA]</scope>
    <source>
        <strain evidence="2">W97</strain>
    </source>
</reference>
<dbReference type="OrthoDB" id="5406275at2759"/>